<dbReference type="Gene3D" id="3.10.20.30">
    <property type="match status" value="1"/>
</dbReference>
<dbReference type="Pfam" id="PF00175">
    <property type="entry name" value="NAD_binding_1"/>
    <property type="match status" value="1"/>
</dbReference>
<evidence type="ECO:0000259" key="9">
    <source>
        <dbReference type="PROSITE" id="PS51384"/>
    </source>
</evidence>
<evidence type="ECO:0000256" key="8">
    <source>
        <dbReference type="ARBA" id="ARBA00023014"/>
    </source>
</evidence>
<dbReference type="PANTHER" id="PTHR47354">
    <property type="entry name" value="NADH OXIDOREDUCTASE HCR"/>
    <property type="match status" value="1"/>
</dbReference>
<feature type="domain" description="FAD-binding FR-type" evidence="9">
    <location>
        <begin position="49"/>
        <end position="152"/>
    </location>
</feature>
<evidence type="ECO:0000256" key="7">
    <source>
        <dbReference type="ARBA" id="ARBA00023004"/>
    </source>
</evidence>
<evidence type="ECO:0000256" key="1">
    <source>
        <dbReference type="ARBA" id="ARBA00001974"/>
    </source>
</evidence>
<dbReference type="PANTHER" id="PTHR47354:SF6">
    <property type="entry name" value="NADH OXIDOREDUCTASE HCR"/>
    <property type="match status" value="1"/>
</dbReference>
<protein>
    <submittedName>
        <fullName evidence="10">Ferredoxin-NADP reductase</fullName>
    </submittedName>
</protein>
<dbReference type="Proteomes" id="UP000245697">
    <property type="component" value="Unassembled WGS sequence"/>
</dbReference>
<evidence type="ECO:0000256" key="6">
    <source>
        <dbReference type="ARBA" id="ARBA00023002"/>
    </source>
</evidence>
<dbReference type="PROSITE" id="PS51384">
    <property type="entry name" value="FAD_FR"/>
    <property type="match status" value="1"/>
</dbReference>
<dbReference type="CDD" id="cd06216">
    <property type="entry name" value="FNR_iron_sulfur_binding_2"/>
    <property type="match status" value="1"/>
</dbReference>
<proteinExistence type="predicted"/>
<dbReference type="InterPro" id="IPR001041">
    <property type="entry name" value="2Fe-2S_ferredoxin-type"/>
</dbReference>
<accession>A0A316GD33</accession>
<dbReference type="InterPro" id="IPR001433">
    <property type="entry name" value="OxRdtase_FAD/NAD-bd"/>
</dbReference>
<dbReference type="InterPro" id="IPR012675">
    <property type="entry name" value="Beta-grasp_dom_sf"/>
</dbReference>
<keyword evidence="4" id="KW-0479">Metal-binding</keyword>
<dbReference type="Pfam" id="PF00970">
    <property type="entry name" value="FAD_binding_6"/>
    <property type="match status" value="1"/>
</dbReference>
<dbReference type="SUPFAM" id="SSF54292">
    <property type="entry name" value="2Fe-2S ferredoxin-like"/>
    <property type="match status" value="1"/>
</dbReference>
<dbReference type="InterPro" id="IPR017927">
    <property type="entry name" value="FAD-bd_FR_type"/>
</dbReference>
<dbReference type="EMBL" id="QGGR01000001">
    <property type="protein sequence ID" value="PWK52537.1"/>
    <property type="molecule type" value="Genomic_DNA"/>
</dbReference>
<evidence type="ECO:0000256" key="3">
    <source>
        <dbReference type="ARBA" id="ARBA00022714"/>
    </source>
</evidence>
<keyword evidence="6" id="KW-0560">Oxidoreductase</keyword>
<dbReference type="AlphaFoldDB" id="A0A316GD33"/>
<evidence type="ECO:0000313" key="10">
    <source>
        <dbReference type="EMBL" id="PWK52537.1"/>
    </source>
</evidence>
<dbReference type="InterPro" id="IPR008333">
    <property type="entry name" value="Cbr1-like_FAD-bd_dom"/>
</dbReference>
<dbReference type="PRINTS" id="PR00410">
    <property type="entry name" value="PHEHYDRXLASE"/>
</dbReference>
<dbReference type="GO" id="GO:0016491">
    <property type="term" value="F:oxidoreductase activity"/>
    <property type="evidence" value="ECO:0007669"/>
    <property type="project" value="UniProtKB-KW"/>
</dbReference>
<dbReference type="Pfam" id="PF00111">
    <property type="entry name" value="Fer2"/>
    <property type="match status" value="1"/>
</dbReference>
<dbReference type="InterPro" id="IPR039261">
    <property type="entry name" value="FNR_nucleotide-bd"/>
</dbReference>
<keyword evidence="2" id="KW-0285">Flavoprotein</keyword>
<dbReference type="SUPFAM" id="SSF63380">
    <property type="entry name" value="Riboflavin synthase domain-like"/>
    <property type="match status" value="1"/>
</dbReference>
<keyword evidence="7" id="KW-0408">Iron</keyword>
<dbReference type="InterPro" id="IPR017938">
    <property type="entry name" value="Riboflavin_synthase-like_b-brl"/>
</dbReference>
<dbReference type="Gene3D" id="3.40.50.80">
    <property type="entry name" value="Nucleotide-binding domain of ferredoxin-NADP reductase (FNR) module"/>
    <property type="match status" value="1"/>
</dbReference>
<dbReference type="GO" id="GO:0046872">
    <property type="term" value="F:metal ion binding"/>
    <property type="evidence" value="ECO:0007669"/>
    <property type="project" value="UniProtKB-KW"/>
</dbReference>
<organism evidence="10 11">
    <name type="scientific">Actinoplanes xinjiangensis</name>
    <dbReference type="NCBI Taxonomy" id="512350"/>
    <lineage>
        <taxon>Bacteria</taxon>
        <taxon>Bacillati</taxon>
        <taxon>Actinomycetota</taxon>
        <taxon>Actinomycetes</taxon>
        <taxon>Micromonosporales</taxon>
        <taxon>Micromonosporaceae</taxon>
        <taxon>Actinoplanes</taxon>
    </lineage>
</organism>
<evidence type="ECO:0000256" key="2">
    <source>
        <dbReference type="ARBA" id="ARBA00022630"/>
    </source>
</evidence>
<keyword evidence="3" id="KW-0001">2Fe-2S</keyword>
<name>A0A316GD33_9ACTN</name>
<comment type="caution">
    <text evidence="10">The sequence shown here is derived from an EMBL/GenBank/DDBJ whole genome shotgun (WGS) entry which is preliminary data.</text>
</comment>
<dbReference type="GO" id="GO:0051537">
    <property type="term" value="F:2 iron, 2 sulfur cluster binding"/>
    <property type="evidence" value="ECO:0007669"/>
    <property type="project" value="UniProtKB-KW"/>
</dbReference>
<keyword evidence="11" id="KW-1185">Reference proteome</keyword>
<dbReference type="SUPFAM" id="SSF52343">
    <property type="entry name" value="Ferredoxin reductase-like, C-terminal NADP-linked domain"/>
    <property type="match status" value="1"/>
</dbReference>
<keyword evidence="5" id="KW-0274">FAD</keyword>
<dbReference type="InterPro" id="IPR050415">
    <property type="entry name" value="MRET"/>
</dbReference>
<dbReference type="CDD" id="cd00207">
    <property type="entry name" value="fer2"/>
    <property type="match status" value="1"/>
</dbReference>
<gene>
    <name evidence="10" type="ORF">BC793_101546</name>
</gene>
<dbReference type="OrthoDB" id="9796486at2"/>
<evidence type="ECO:0000313" key="11">
    <source>
        <dbReference type="Proteomes" id="UP000245697"/>
    </source>
</evidence>
<dbReference type="Gene3D" id="2.40.30.10">
    <property type="entry name" value="Translation factors"/>
    <property type="match status" value="1"/>
</dbReference>
<dbReference type="InterPro" id="IPR036010">
    <property type="entry name" value="2Fe-2S_ferredoxin-like_sf"/>
</dbReference>
<comment type="cofactor">
    <cofactor evidence="1">
        <name>FAD</name>
        <dbReference type="ChEBI" id="CHEBI:57692"/>
    </cofactor>
</comment>
<sequence>MTLRPPRSSLGHVAVTQKVRDGAWRVVELITTPVVPADYLDVIAPLRNPTVLRARIDAVRPETAKAVTLVLRPGRGWQPHRPGQYVRLGVDVDGVRLWRAYSVSSAAGRADGRFTVTVNAVENGVVSSYLLKNARKGMLVHLDLPDGEFLLPEQRPAKALFVTAGSGITPVMGMLRSALHELSDVVVVHSARTAEDVVFGAELRDLAAQGRIRLIERHTLADGRLKPDGLADLVPDLFERETWACGPGQLLDDLEEHWADAGVADRLHIERFRTVVLVAGDGGTVTFEKSGLVVDAPGGTSILEAGEAAGQLMKSGCRMGICYKCVLPMREGIVRDLRDGTITTASEVDGDKPLIQTCISAAAGPCRIDA</sequence>
<dbReference type="RefSeq" id="WP_109588905.1">
    <property type="nucleotide sequence ID" value="NZ_BONA01000014.1"/>
</dbReference>
<evidence type="ECO:0000256" key="4">
    <source>
        <dbReference type="ARBA" id="ARBA00022723"/>
    </source>
</evidence>
<keyword evidence="8" id="KW-0411">Iron-sulfur</keyword>
<reference evidence="10 11" key="1">
    <citation type="submission" date="2018-05" db="EMBL/GenBank/DDBJ databases">
        <title>Genomic Encyclopedia of Archaeal and Bacterial Type Strains, Phase II (KMG-II): from individual species to whole genera.</title>
        <authorList>
            <person name="Goeker M."/>
        </authorList>
    </citation>
    <scope>NUCLEOTIDE SEQUENCE [LARGE SCALE GENOMIC DNA]</scope>
    <source>
        <strain evidence="10 11">DSM 45184</strain>
    </source>
</reference>
<evidence type="ECO:0000256" key="5">
    <source>
        <dbReference type="ARBA" id="ARBA00022827"/>
    </source>
</evidence>